<evidence type="ECO:0000256" key="1">
    <source>
        <dbReference type="ARBA" id="ARBA00000333"/>
    </source>
</evidence>
<reference evidence="15" key="1">
    <citation type="submission" date="2021-03" db="EMBL/GenBank/DDBJ databases">
        <authorList>
            <person name="Bekaert M."/>
        </authorList>
    </citation>
    <scope>NUCLEOTIDE SEQUENCE</scope>
</reference>
<name>A0A8S3VCL1_MYTED</name>
<dbReference type="CDD" id="cd16463">
    <property type="entry name" value="RING-H2_PHR"/>
    <property type="match status" value="1"/>
</dbReference>
<dbReference type="SUPFAM" id="SSF57850">
    <property type="entry name" value="RING/U-box"/>
    <property type="match status" value="1"/>
</dbReference>
<dbReference type="SMART" id="SM00184">
    <property type="entry name" value="RING"/>
    <property type="match status" value="1"/>
</dbReference>
<dbReference type="GO" id="GO:0008582">
    <property type="term" value="P:regulation of synaptic assembly at neuromuscular junction"/>
    <property type="evidence" value="ECO:0007669"/>
    <property type="project" value="TreeGrafter"/>
</dbReference>
<comment type="similarity">
    <text evidence="4">Belongs to the RING-Cys relay (RCR) family.</text>
</comment>
<keyword evidence="11" id="KW-0862">Zinc</keyword>
<dbReference type="PANTHER" id="PTHR45943">
    <property type="entry name" value="E3 UBIQUITIN-PROTEIN LIGASE MYCBP2"/>
    <property type="match status" value="1"/>
</dbReference>
<dbReference type="Proteomes" id="UP000683360">
    <property type="component" value="Unassembled WGS sequence"/>
</dbReference>
<protein>
    <recommendedName>
        <fullName evidence="5">RCR-type E3 ubiquitin transferase</fullName>
        <ecNumber evidence="5">2.3.2.33</ecNumber>
    </recommendedName>
</protein>
<evidence type="ECO:0000256" key="5">
    <source>
        <dbReference type="ARBA" id="ARBA00012249"/>
    </source>
</evidence>
<dbReference type="InterPro" id="IPR001841">
    <property type="entry name" value="Znf_RING"/>
</dbReference>
<dbReference type="GO" id="GO:0030424">
    <property type="term" value="C:axon"/>
    <property type="evidence" value="ECO:0007669"/>
    <property type="project" value="UniProtKB-SubCell"/>
</dbReference>
<dbReference type="PANTHER" id="PTHR45943:SF1">
    <property type="entry name" value="E3 UBIQUITIN-PROTEIN LIGASE MYCBP2"/>
    <property type="match status" value="1"/>
</dbReference>
<keyword evidence="10" id="KW-0833">Ubl conjugation pathway</keyword>
<accession>A0A8S3VCL1</accession>
<dbReference type="FunFam" id="3.30.40.10:FF:000078">
    <property type="entry name" value="E3 ubiquitin-protein ligase MYCBP2 isoform X1"/>
    <property type="match status" value="1"/>
</dbReference>
<dbReference type="GO" id="GO:0007411">
    <property type="term" value="P:axon guidance"/>
    <property type="evidence" value="ECO:0007669"/>
    <property type="project" value="TreeGrafter"/>
</dbReference>
<organism evidence="15 16">
    <name type="scientific">Mytilus edulis</name>
    <name type="common">Blue mussel</name>
    <dbReference type="NCBI Taxonomy" id="6550"/>
    <lineage>
        <taxon>Eukaryota</taxon>
        <taxon>Metazoa</taxon>
        <taxon>Spiralia</taxon>
        <taxon>Lophotrochozoa</taxon>
        <taxon>Mollusca</taxon>
        <taxon>Bivalvia</taxon>
        <taxon>Autobranchia</taxon>
        <taxon>Pteriomorphia</taxon>
        <taxon>Mytilida</taxon>
        <taxon>Mytiloidea</taxon>
        <taxon>Mytilidae</taxon>
        <taxon>Mytilinae</taxon>
        <taxon>Mytilus</taxon>
    </lineage>
</organism>
<evidence type="ECO:0000256" key="7">
    <source>
        <dbReference type="ARBA" id="ARBA00022723"/>
    </source>
</evidence>
<dbReference type="GO" id="GO:0061630">
    <property type="term" value="F:ubiquitin protein ligase activity"/>
    <property type="evidence" value="ECO:0007669"/>
    <property type="project" value="UniProtKB-EC"/>
</dbReference>
<dbReference type="EMBL" id="CAJPWZ010003244">
    <property type="protein sequence ID" value="CAG2254466.1"/>
    <property type="molecule type" value="Genomic_DNA"/>
</dbReference>
<dbReference type="OrthoDB" id="6050183at2759"/>
<comment type="caution">
    <text evidence="15">The sequence shown here is derived from an EMBL/GenBank/DDBJ whole genome shotgun (WGS) entry which is preliminary data.</text>
</comment>
<evidence type="ECO:0000256" key="3">
    <source>
        <dbReference type="ARBA" id="ARBA00004906"/>
    </source>
</evidence>
<keyword evidence="7" id="KW-0479">Metal-binding</keyword>
<keyword evidence="9 13" id="KW-0863">Zinc-finger</keyword>
<evidence type="ECO:0000313" key="15">
    <source>
        <dbReference type="EMBL" id="CAG2254466.1"/>
    </source>
</evidence>
<comment type="pathway">
    <text evidence="3">Protein modification; protein ubiquitination.</text>
</comment>
<gene>
    <name evidence="15" type="ORF">MEDL_65941</name>
</gene>
<dbReference type="GO" id="GO:0005634">
    <property type="term" value="C:nucleus"/>
    <property type="evidence" value="ECO:0007669"/>
    <property type="project" value="TreeGrafter"/>
</dbReference>
<evidence type="ECO:0000256" key="12">
    <source>
        <dbReference type="ARBA" id="ARBA00023273"/>
    </source>
</evidence>
<keyword evidence="15" id="KW-0012">Acyltransferase</keyword>
<proteinExistence type="inferred from homology"/>
<comment type="catalytic activity">
    <reaction evidence="1">
        <text>[E2 ubiquitin-conjugating enzyme]-S-ubiquitinyl-L-cysteine + [acceptor protein]-L-threonine = [E2 ubiquitin-conjugating enzyme]-L-cysteine + [acceptor protein]-3-O-ubiquitinyl-L-threonine.</text>
        <dbReference type="EC" id="2.3.2.33"/>
    </reaction>
</comment>
<evidence type="ECO:0000256" key="9">
    <source>
        <dbReference type="ARBA" id="ARBA00022771"/>
    </source>
</evidence>
<evidence type="ECO:0000256" key="13">
    <source>
        <dbReference type="PROSITE-ProRule" id="PRU00175"/>
    </source>
</evidence>
<comment type="subcellular location">
    <subcellularLocation>
        <location evidence="2">Cell projection</location>
        <location evidence="2">Axon</location>
    </subcellularLocation>
</comment>
<feature type="domain" description="RING-type" evidence="14">
    <location>
        <begin position="78"/>
        <end position="129"/>
    </location>
</feature>
<sequence length="326" mass="36617">MYHKSCKAIVTTDSSVKTLIEHKHVADVRKTEVKELREFCGKSCIHGHPCRGLNGENACLPCLSCNSTNQKHTANDMCMICYTEPLPSSPCIKLKCDHIFHYECIRIILEKRWLGSRITFGFLLCPICKTRISHPSLEEVLQPINCLFEDVKIKSLTRLQHDGLFNCDAINKPGGIFYQDPAGYAMERYAYYECSKCGKAYFGGEGRCEHEHNDDFNPADLVCGGCVDISREQECPKHGKDFIEFKCRYCCSLAVFYCFGTTHFCNTCHNNHTVVTNMSKPQLPQCPAAPLGKKLTGTECPLGLQHPPTGDEFSLGCALCKNLQCF</sequence>
<evidence type="ECO:0000313" key="16">
    <source>
        <dbReference type="Proteomes" id="UP000683360"/>
    </source>
</evidence>
<keyword evidence="12" id="KW-0966">Cell projection</keyword>
<keyword evidence="6 15" id="KW-0808">Transferase</keyword>
<evidence type="ECO:0000256" key="10">
    <source>
        <dbReference type="ARBA" id="ARBA00022786"/>
    </source>
</evidence>
<evidence type="ECO:0000256" key="6">
    <source>
        <dbReference type="ARBA" id="ARBA00022679"/>
    </source>
</evidence>
<dbReference type="EC" id="2.3.2.33" evidence="5"/>
<dbReference type="AlphaFoldDB" id="A0A8S3VCL1"/>
<dbReference type="Pfam" id="PF13639">
    <property type="entry name" value="zf-RING_2"/>
    <property type="match status" value="1"/>
</dbReference>
<evidence type="ECO:0000259" key="14">
    <source>
        <dbReference type="PROSITE" id="PS50089"/>
    </source>
</evidence>
<keyword evidence="8" id="KW-0677">Repeat</keyword>
<dbReference type="GO" id="GO:0008270">
    <property type="term" value="F:zinc ion binding"/>
    <property type="evidence" value="ECO:0007669"/>
    <property type="project" value="UniProtKB-KW"/>
</dbReference>
<dbReference type="Gene3D" id="3.30.40.10">
    <property type="entry name" value="Zinc/RING finger domain, C3HC4 (zinc finger)"/>
    <property type="match status" value="1"/>
</dbReference>
<evidence type="ECO:0000256" key="2">
    <source>
        <dbReference type="ARBA" id="ARBA00004489"/>
    </source>
</evidence>
<dbReference type="PROSITE" id="PS50089">
    <property type="entry name" value="ZF_RING_2"/>
    <property type="match status" value="1"/>
</dbReference>
<evidence type="ECO:0000256" key="8">
    <source>
        <dbReference type="ARBA" id="ARBA00022737"/>
    </source>
</evidence>
<dbReference type="GO" id="GO:0005886">
    <property type="term" value="C:plasma membrane"/>
    <property type="evidence" value="ECO:0007669"/>
    <property type="project" value="TreeGrafter"/>
</dbReference>
<dbReference type="InterPro" id="IPR013083">
    <property type="entry name" value="Znf_RING/FYVE/PHD"/>
</dbReference>
<evidence type="ECO:0000256" key="4">
    <source>
        <dbReference type="ARBA" id="ARBA00005415"/>
    </source>
</evidence>
<keyword evidence="16" id="KW-1185">Reference proteome</keyword>
<evidence type="ECO:0000256" key="11">
    <source>
        <dbReference type="ARBA" id="ARBA00022833"/>
    </source>
</evidence>